<comment type="caution">
    <text evidence="2">The sequence shown here is derived from an EMBL/GenBank/DDBJ whole genome shotgun (WGS) entry which is preliminary data.</text>
</comment>
<evidence type="ECO:0000313" key="2">
    <source>
        <dbReference type="EMBL" id="MCH98836.1"/>
    </source>
</evidence>
<organism evidence="2 3">
    <name type="scientific">Trifolium medium</name>
    <dbReference type="NCBI Taxonomy" id="97028"/>
    <lineage>
        <taxon>Eukaryota</taxon>
        <taxon>Viridiplantae</taxon>
        <taxon>Streptophyta</taxon>
        <taxon>Embryophyta</taxon>
        <taxon>Tracheophyta</taxon>
        <taxon>Spermatophyta</taxon>
        <taxon>Magnoliopsida</taxon>
        <taxon>eudicotyledons</taxon>
        <taxon>Gunneridae</taxon>
        <taxon>Pentapetalae</taxon>
        <taxon>rosids</taxon>
        <taxon>fabids</taxon>
        <taxon>Fabales</taxon>
        <taxon>Fabaceae</taxon>
        <taxon>Papilionoideae</taxon>
        <taxon>50 kb inversion clade</taxon>
        <taxon>NPAAA clade</taxon>
        <taxon>Hologalegina</taxon>
        <taxon>IRL clade</taxon>
        <taxon>Trifolieae</taxon>
        <taxon>Trifolium</taxon>
    </lineage>
</organism>
<name>A0A392NG49_9FABA</name>
<gene>
    <name evidence="2" type="ORF">A2U01_0019844</name>
</gene>
<protein>
    <submittedName>
        <fullName evidence="2">Uncharacterized protein</fullName>
    </submittedName>
</protein>
<feature type="non-terminal residue" evidence="2">
    <location>
        <position position="35"/>
    </location>
</feature>
<proteinExistence type="predicted"/>
<reference evidence="2 3" key="1">
    <citation type="journal article" date="2018" name="Front. Plant Sci.">
        <title>Red Clover (Trifolium pratense) and Zigzag Clover (T. medium) - A Picture of Genomic Similarities and Differences.</title>
        <authorList>
            <person name="Dluhosova J."/>
            <person name="Istvanek J."/>
            <person name="Nedelnik J."/>
            <person name="Repkova J."/>
        </authorList>
    </citation>
    <scope>NUCLEOTIDE SEQUENCE [LARGE SCALE GENOMIC DNA]</scope>
    <source>
        <strain evidence="3">cv. 10/8</strain>
        <tissue evidence="2">Leaf</tissue>
    </source>
</reference>
<dbReference type="AlphaFoldDB" id="A0A392NG49"/>
<accession>A0A392NG49</accession>
<dbReference type="EMBL" id="LXQA010038639">
    <property type="protein sequence ID" value="MCH98836.1"/>
    <property type="molecule type" value="Genomic_DNA"/>
</dbReference>
<evidence type="ECO:0000313" key="3">
    <source>
        <dbReference type="Proteomes" id="UP000265520"/>
    </source>
</evidence>
<sequence>MEEMEVLAARTAGTNENPKLELPGAEQPECNSKPP</sequence>
<feature type="region of interest" description="Disordered" evidence="1">
    <location>
        <begin position="1"/>
        <end position="35"/>
    </location>
</feature>
<evidence type="ECO:0000256" key="1">
    <source>
        <dbReference type="SAM" id="MobiDB-lite"/>
    </source>
</evidence>
<keyword evidence="3" id="KW-1185">Reference proteome</keyword>
<dbReference type="Proteomes" id="UP000265520">
    <property type="component" value="Unassembled WGS sequence"/>
</dbReference>